<feature type="non-terminal residue" evidence="1">
    <location>
        <position position="1"/>
    </location>
</feature>
<dbReference type="Proteomes" id="UP000712673">
    <property type="component" value="Unassembled WGS sequence"/>
</dbReference>
<dbReference type="SMART" id="SM00567">
    <property type="entry name" value="EZ_HEAT"/>
    <property type="match status" value="9"/>
</dbReference>
<dbReference type="PANTHER" id="PTHR12697">
    <property type="entry name" value="PBS LYASE HEAT-LIKE PROTEIN"/>
    <property type="match status" value="1"/>
</dbReference>
<dbReference type="Pfam" id="PF13646">
    <property type="entry name" value="HEAT_2"/>
    <property type="match status" value="3"/>
</dbReference>
<protein>
    <recommendedName>
        <fullName evidence="3">HEAT repeat domain-containing protein</fullName>
    </recommendedName>
</protein>
<dbReference type="InterPro" id="IPR016024">
    <property type="entry name" value="ARM-type_fold"/>
</dbReference>
<sequence length="595" mass="65194">RVAQLTLAHNPQRTAWWLAQIPAAHTVTELAAHLDAPDEHAWYALWVLRDPEALPSLIAVLRHGTLRAQAKAAHLLEELKDPRAIPALRGALTDLSPHLQQRAASALRAIDVWESYYFPLTEASYGTYLRARLDWLVSEVQQHAGPLVPLVQPGLSGEAITAHLRPVSGHVSQEVQALYRWQNGESLPHEGTLMPWHRWLPLERAAQVYHQACQRRGPDSPWHATWWPLWVAADGPQAYFVISQPDPHALSPIYTLGTPKYRPALWLAYDSLTTMLTTLAACYAAGAYWLAWTWGSEEPYIDHDPQQVAALTRAYNPVWTAWWLAYTPGTEAQPAHLATLAPAQPPGPPREVFARAVHAFHPWPTPHTVPALLQALRAPEAVARRYAATLLGLLGDHHAVLPLMRALQDGDHLVRWQAAEALGRLGDGRAVPALLQSLVEDRRVATDVAAITLGATDVREAAAQALGLLGDPRAIPALLQGVEVAAVPQVYIQALGTLRASAALPPLLRLLRHPQADVRGTTAQALAQLGHPQAVKPLGYALADPIPMVRWRAAQALGRLGDPRAVGPLAQAAQDPMPLVREAAQYARHRLQQHA</sequence>
<organism evidence="1 2">
    <name type="scientific">Tectimicrobiota bacterium</name>
    <dbReference type="NCBI Taxonomy" id="2528274"/>
    <lineage>
        <taxon>Bacteria</taxon>
        <taxon>Pseudomonadati</taxon>
        <taxon>Nitrospinota/Tectimicrobiota group</taxon>
        <taxon>Candidatus Tectimicrobiota</taxon>
    </lineage>
</organism>
<dbReference type="Pfam" id="PF03130">
    <property type="entry name" value="HEAT_PBS"/>
    <property type="match status" value="1"/>
</dbReference>
<dbReference type="SUPFAM" id="SSF48371">
    <property type="entry name" value="ARM repeat"/>
    <property type="match status" value="2"/>
</dbReference>
<accession>A0A938B629</accession>
<comment type="caution">
    <text evidence="1">The sequence shown here is derived from an EMBL/GenBank/DDBJ whole genome shotgun (WGS) entry which is preliminary data.</text>
</comment>
<gene>
    <name evidence="1" type="ORF">FJZ47_21115</name>
</gene>
<reference evidence="1" key="1">
    <citation type="submission" date="2019-03" db="EMBL/GenBank/DDBJ databases">
        <title>Lake Tanganyika Metagenome-Assembled Genomes (MAGs).</title>
        <authorList>
            <person name="Tran P."/>
        </authorList>
    </citation>
    <scope>NUCLEOTIDE SEQUENCE</scope>
    <source>
        <strain evidence="1">K_DeepCast_65m_m2_066</strain>
    </source>
</reference>
<dbReference type="InterPro" id="IPR011989">
    <property type="entry name" value="ARM-like"/>
</dbReference>
<dbReference type="AlphaFoldDB" id="A0A938B629"/>
<evidence type="ECO:0000313" key="1">
    <source>
        <dbReference type="EMBL" id="MBM3226273.1"/>
    </source>
</evidence>
<dbReference type="Gene3D" id="1.25.10.10">
    <property type="entry name" value="Leucine-rich Repeat Variant"/>
    <property type="match status" value="4"/>
</dbReference>
<dbReference type="GO" id="GO:0016491">
    <property type="term" value="F:oxidoreductase activity"/>
    <property type="evidence" value="ECO:0007669"/>
    <property type="project" value="TreeGrafter"/>
</dbReference>
<evidence type="ECO:0008006" key="3">
    <source>
        <dbReference type="Google" id="ProtNLM"/>
    </source>
</evidence>
<dbReference type="EMBL" id="VGLS01000848">
    <property type="protein sequence ID" value="MBM3226273.1"/>
    <property type="molecule type" value="Genomic_DNA"/>
</dbReference>
<name>A0A938B629_UNCTE</name>
<proteinExistence type="predicted"/>
<dbReference type="InterPro" id="IPR004155">
    <property type="entry name" value="PBS_lyase_HEAT"/>
</dbReference>
<evidence type="ECO:0000313" key="2">
    <source>
        <dbReference type="Proteomes" id="UP000712673"/>
    </source>
</evidence>
<dbReference type="PANTHER" id="PTHR12697:SF5">
    <property type="entry name" value="DEOXYHYPUSINE HYDROXYLASE"/>
    <property type="match status" value="1"/>
</dbReference>